<keyword evidence="1" id="KW-0472">Membrane</keyword>
<evidence type="ECO:0000256" key="1">
    <source>
        <dbReference type="SAM" id="Phobius"/>
    </source>
</evidence>
<dbReference type="InterPro" id="IPR051932">
    <property type="entry name" value="Bact_StressResp_Reg"/>
</dbReference>
<keyword evidence="1" id="KW-0812">Transmembrane</keyword>
<dbReference type="InterPro" id="IPR035965">
    <property type="entry name" value="PAS-like_dom_sf"/>
</dbReference>
<dbReference type="AlphaFoldDB" id="A0A178MDN4"/>
<dbReference type="OrthoDB" id="141666at2"/>
<evidence type="ECO:0000259" key="2">
    <source>
        <dbReference type="PROSITE" id="PS50801"/>
    </source>
</evidence>
<dbReference type="RefSeq" id="WP_066785984.1">
    <property type="nucleotide sequence ID" value="NZ_LWQS01000046.1"/>
</dbReference>
<dbReference type="Pfam" id="PF13188">
    <property type="entry name" value="PAS_8"/>
    <property type="match status" value="1"/>
</dbReference>
<feature type="transmembrane region" description="Helical" evidence="1">
    <location>
        <begin position="6"/>
        <end position="22"/>
    </location>
</feature>
<dbReference type="PANTHER" id="PTHR33745:SF1">
    <property type="entry name" value="RSBT ANTAGONIST PROTEIN RSBS"/>
    <property type="match status" value="1"/>
</dbReference>
<dbReference type="PROSITE" id="PS50801">
    <property type="entry name" value="STAS"/>
    <property type="match status" value="1"/>
</dbReference>
<dbReference type="EMBL" id="LWQS01000046">
    <property type="protein sequence ID" value="OAN46247.1"/>
    <property type="molecule type" value="Genomic_DNA"/>
</dbReference>
<dbReference type="InterPro" id="IPR002645">
    <property type="entry name" value="STAS_dom"/>
</dbReference>
<dbReference type="SUPFAM" id="SSF52091">
    <property type="entry name" value="SpoIIaa-like"/>
    <property type="match status" value="1"/>
</dbReference>
<dbReference type="PANTHER" id="PTHR33745">
    <property type="entry name" value="RSBT ANTAGONIST PROTEIN RSBS-RELATED"/>
    <property type="match status" value="1"/>
</dbReference>
<dbReference type="Gene3D" id="3.30.450.20">
    <property type="entry name" value="PAS domain"/>
    <property type="match status" value="1"/>
</dbReference>
<feature type="transmembrane region" description="Helical" evidence="1">
    <location>
        <begin position="174"/>
        <end position="191"/>
    </location>
</feature>
<evidence type="ECO:0000313" key="3">
    <source>
        <dbReference type="EMBL" id="OAN46247.1"/>
    </source>
</evidence>
<feature type="transmembrane region" description="Helical" evidence="1">
    <location>
        <begin position="34"/>
        <end position="53"/>
    </location>
</feature>
<dbReference type="Pfam" id="PF16927">
    <property type="entry name" value="HisKA_7TM"/>
    <property type="match status" value="1"/>
</dbReference>
<gene>
    <name evidence="3" type="ORF">A6A03_12765</name>
</gene>
<feature type="transmembrane region" description="Helical" evidence="1">
    <location>
        <begin position="59"/>
        <end position="85"/>
    </location>
</feature>
<dbReference type="Pfam" id="PF01740">
    <property type="entry name" value="STAS"/>
    <property type="match status" value="1"/>
</dbReference>
<proteinExistence type="predicted"/>
<feature type="transmembrane region" description="Helical" evidence="1">
    <location>
        <begin position="97"/>
        <end position="120"/>
    </location>
</feature>
<dbReference type="InterPro" id="IPR000014">
    <property type="entry name" value="PAS"/>
</dbReference>
<keyword evidence="1" id="KW-1133">Transmembrane helix</keyword>
<organism evidence="3 4">
    <name type="scientific">Chloroflexus islandicus</name>
    <dbReference type="NCBI Taxonomy" id="1707952"/>
    <lineage>
        <taxon>Bacteria</taxon>
        <taxon>Bacillati</taxon>
        <taxon>Chloroflexota</taxon>
        <taxon>Chloroflexia</taxon>
        <taxon>Chloroflexales</taxon>
        <taxon>Chloroflexineae</taxon>
        <taxon>Chloroflexaceae</taxon>
        <taxon>Chloroflexus</taxon>
    </lineage>
</organism>
<dbReference type="Proteomes" id="UP000078287">
    <property type="component" value="Unassembled WGS sequence"/>
</dbReference>
<reference evidence="3 4" key="1">
    <citation type="submission" date="2016-04" db="EMBL/GenBank/DDBJ databases">
        <title>Chloroflexus islandicus sp. nov., a thermophilic filamentous anoxygenic phototrophic bacterium from geyser Strokkur (Iceland).</title>
        <authorList>
            <person name="Gaisin V.A."/>
            <person name="Kalashnikov A.M."/>
            <person name="Sukhacheva M.V."/>
            <person name="Grouzdev D.S."/>
            <person name="Ivanov T.M."/>
            <person name="Kuznetsov B."/>
            <person name="Gorlenko V.M."/>
        </authorList>
    </citation>
    <scope>NUCLEOTIDE SEQUENCE [LARGE SCALE GENOMIC DNA]</scope>
    <source>
        <strain evidence="4">isl-2</strain>
    </source>
</reference>
<dbReference type="CDD" id="cd07041">
    <property type="entry name" value="STAS_RsbR_RsbS_like"/>
    <property type="match status" value="1"/>
</dbReference>
<sequence length="487" mass="53709">MELLLVLFTLIILAASIVYVLLQDWRAQANRIFALFTGCSLVLTCAGAVRFASRNADEIWLLSGLLTSLLAAIFGFLVWLIMILFMPHRYRQPVVRWAAITPYAFMTVFLAIDWYGRFGIVGGDVFRAETGVLSFVRGPLFWPVFALYIIGCLLAPLAMLGTVAIRHPALRTPALWLTAGAVATFLMGYVFRELGLVAVTYISLLPLHLSFGWVTLRYGVFRPSQVALQAAVENLPDGVLILDASRRVRFANRAAQRLIPAYAENGRTFEQTLVENGVHEQTTAEDQERGRRRFVRAADGTIVLASEVAISDEQGTSSVVLLRDVTRSERQQAELLASRAVLAERTAELERSLAELQQRDTLLRRLTLPIIPLSETVLLVPLIGVFDADRCQTLVDLILPEIAERNARTVLVDLTGLTVFEQDLARTLRQLSDGARLMGAQVALCGIRPDMAEVMIHTGSTWNGMRSFATLQAGVKALLAKAAVMGA</sequence>
<keyword evidence="4" id="KW-1185">Reference proteome</keyword>
<dbReference type="InterPro" id="IPR031621">
    <property type="entry name" value="HisKA_7TM"/>
</dbReference>
<name>A0A178MDN4_9CHLR</name>
<dbReference type="InterPro" id="IPR036513">
    <property type="entry name" value="STAS_dom_sf"/>
</dbReference>
<protein>
    <submittedName>
        <fullName evidence="3">Anti-anti-sigma factor</fullName>
    </submittedName>
</protein>
<dbReference type="SUPFAM" id="SSF55785">
    <property type="entry name" value="PYP-like sensor domain (PAS domain)"/>
    <property type="match status" value="1"/>
</dbReference>
<comment type="caution">
    <text evidence="3">The sequence shown here is derived from an EMBL/GenBank/DDBJ whole genome shotgun (WGS) entry which is preliminary data.</text>
</comment>
<feature type="transmembrane region" description="Helical" evidence="1">
    <location>
        <begin position="197"/>
        <end position="216"/>
    </location>
</feature>
<accession>A0A178MDN4</accession>
<evidence type="ECO:0000313" key="4">
    <source>
        <dbReference type="Proteomes" id="UP000078287"/>
    </source>
</evidence>
<feature type="domain" description="STAS" evidence="2">
    <location>
        <begin position="367"/>
        <end position="478"/>
    </location>
</feature>
<feature type="transmembrane region" description="Helical" evidence="1">
    <location>
        <begin position="140"/>
        <end position="162"/>
    </location>
</feature>
<dbReference type="Gene3D" id="3.30.750.24">
    <property type="entry name" value="STAS domain"/>
    <property type="match status" value="1"/>
</dbReference>
<dbReference type="STRING" id="1707952.A6A03_12765"/>